<protein>
    <recommendedName>
        <fullName evidence="4">Nitrate reductase</fullName>
    </recommendedName>
</protein>
<dbReference type="Proteomes" id="UP001628193">
    <property type="component" value="Unassembled WGS sequence"/>
</dbReference>
<name>A0ABQ0C7Z4_9PROT</name>
<keyword evidence="1" id="KW-1133">Transmembrane helix</keyword>
<feature type="transmembrane region" description="Helical" evidence="1">
    <location>
        <begin position="174"/>
        <end position="193"/>
    </location>
</feature>
<reference evidence="2 3" key="2">
    <citation type="submission" date="2024-09" db="EMBL/GenBank/DDBJ databases">
        <title>Draft genome sequence of Candidatus Magnetaquicoccaceae bacterium FCR-1.</title>
        <authorList>
            <person name="Shimoshige H."/>
            <person name="Shimamura S."/>
            <person name="Taoka A."/>
            <person name="Kobayashi H."/>
            <person name="Maekawa T."/>
        </authorList>
    </citation>
    <scope>NUCLEOTIDE SEQUENCE [LARGE SCALE GENOMIC DNA]</scope>
    <source>
        <strain evidence="2 3">FCR-1</strain>
    </source>
</reference>
<keyword evidence="1" id="KW-0812">Transmembrane</keyword>
<evidence type="ECO:0000313" key="3">
    <source>
        <dbReference type="Proteomes" id="UP001628193"/>
    </source>
</evidence>
<feature type="transmembrane region" description="Helical" evidence="1">
    <location>
        <begin position="16"/>
        <end position="33"/>
    </location>
</feature>
<sequence>MNTLASDLLIWARGPGFHAALALFLVGLIWRLVEIYSLGHPRRCLATPLKDGPTEGFKTVFRRFLPAPGMFARAPVTYLGGWVFHAGFFIVLFFFAPHIEIFRSLLGIRWPALSNPLIELATVAALIAMILVLVSRITNPVKRFLSTFMDYFGWALTFLPLLTGWLAWHELLLPYTWSLALHVLSADLLLALLPFTRLLHGVTAFPSRWYTGVWFGRKGVQS</sequence>
<feature type="transmembrane region" description="Helical" evidence="1">
    <location>
        <begin position="116"/>
        <end position="136"/>
    </location>
</feature>
<proteinExistence type="predicted"/>
<reference evidence="2 3" key="1">
    <citation type="submission" date="2024-05" db="EMBL/GenBank/DDBJ databases">
        <authorList>
            <consortium name="Candidatus Magnetaquicoccaceae bacterium FCR-1 genome sequencing consortium"/>
            <person name="Shimoshige H."/>
            <person name="Shimamura S."/>
            <person name="Taoka A."/>
            <person name="Kobayashi H."/>
            <person name="Maekawa T."/>
        </authorList>
    </citation>
    <scope>NUCLEOTIDE SEQUENCE [LARGE SCALE GENOMIC DNA]</scope>
    <source>
        <strain evidence="2 3">FCR-1</strain>
    </source>
</reference>
<evidence type="ECO:0008006" key="4">
    <source>
        <dbReference type="Google" id="ProtNLM"/>
    </source>
</evidence>
<accession>A0ABQ0C7Z4</accession>
<dbReference type="RefSeq" id="WP_420904724.1">
    <property type="nucleotide sequence ID" value="NZ_BAAFGK010000004.1"/>
</dbReference>
<evidence type="ECO:0000313" key="2">
    <source>
        <dbReference type="EMBL" id="GAB0057012.1"/>
    </source>
</evidence>
<gene>
    <name evidence="2" type="ORF">SIID45300_01332</name>
</gene>
<dbReference type="Gene3D" id="1.20.950.20">
    <property type="entry name" value="Transmembrane di-heme cytochromes, Chain C"/>
    <property type="match status" value="1"/>
</dbReference>
<dbReference type="EMBL" id="BAAFGK010000004">
    <property type="protein sequence ID" value="GAB0057012.1"/>
    <property type="molecule type" value="Genomic_DNA"/>
</dbReference>
<dbReference type="InterPro" id="IPR036197">
    <property type="entry name" value="NarG-like_sf"/>
</dbReference>
<keyword evidence="3" id="KW-1185">Reference proteome</keyword>
<feature type="transmembrane region" description="Helical" evidence="1">
    <location>
        <begin position="148"/>
        <end position="168"/>
    </location>
</feature>
<dbReference type="SUPFAM" id="SSF103501">
    <property type="entry name" value="Respiratory nitrate reductase 1 gamma chain"/>
    <property type="match status" value="1"/>
</dbReference>
<keyword evidence="1" id="KW-0472">Membrane</keyword>
<evidence type="ECO:0000256" key="1">
    <source>
        <dbReference type="SAM" id="Phobius"/>
    </source>
</evidence>
<comment type="caution">
    <text evidence="2">The sequence shown here is derived from an EMBL/GenBank/DDBJ whole genome shotgun (WGS) entry which is preliminary data.</text>
</comment>
<feature type="transmembrane region" description="Helical" evidence="1">
    <location>
        <begin position="76"/>
        <end position="96"/>
    </location>
</feature>
<organism evidence="2 3">
    <name type="scientific">Candidatus Magnetaquiglobus chichijimensis</name>
    <dbReference type="NCBI Taxonomy" id="3141448"/>
    <lineage>
        <taxon>Bacteria</taxon>
        <taxon>Pseudomonadati</taxon>
        <taxon>Pseudomonadota</taxon>
        <taxon>Magnetococcia</taxon>
        <taxon>Magnetococcales</taxon>
        <taxon>Candidatus Magnetaquicoccaceae</taxon>
        <taxon>Candidatus Magnetaquiglobus</taxon>
    </lineage>
</organism>